<evidence type="ECO:0000256" key="3">
    <source>
        <dbReference type="ARBA" id="ARBA00022630"/>
    </source>
</evidence>
<dbReference type="InterPro" id="IPR003374">
    <property type="entry name" value="ApbE-like_sf"/>
</dbReference>
<dbReference type="InterPro" id="IPR024932">
    <property type="entry name" value="ApbE"/>
</dbReference>
<feature type="binding site" evidence="11">
    <location>
        <position position="257"/>
    </location>
    <ligand>
        <name>Mg(2+)</name>
        <dbReference type="ChEBI" id="CHEBI:18420"/>
    </ligand>
</feature>
<dbReference type="RefSeq" id="WP_269315687.1">
    <property type="nucleotide sequence ID" value="NZ_CP098251.1"/>
</dbReference>
<evidence type="ECO:0000256" key="1">
    <source>
        <dbReference type="ARBA" id="ARBA00011955"/>
    </source>
</evidence>
<dbReference type="PANTHER" id="PTHR30040">
    <property type="entry name" value="THIAMINE BIOSYNTHESIS LIPOPROTEIN APBE"/>
    <property type="match status" value="1"/>
</dbReference>
<dbReference type="Proteomes" id="UP001164819">
    <property type="component" value="Chromosome"/>
</dbReference>
<evidence type="ECO:0000256" key="7">
    <source>
        <dbReference type="ARBA" id="ARBA00022842"/>
    </source>
</evidence>
<protein>
    <recommendedName>
        <fullName evidence="2 10">FAD:protein FMN transferase</fullName>
        <ecNumber evidence="1 10">2.7.1.180</ecNumber>
    </recommendedName>
    <alternativeName>
        <fullName evidence="8 10">Flavin transferase</fullName>
    </alternativeName>
</protein>
<dbReference type="GO" id="GO:0046872">
    <property type="term" value="F:metal ion binding"/>
    <property type="evidence" value="ECO:0007669"/>
    <property type="project" value="UniProtKB-UniRule"/>
</dbReference>
<dbReference type="PIRSF" id="PIRSF006268">
    <property type="entry name" value="ApbE"/>
    <property type="match status" value="1"/>
</dbReference>
<keyword evidence="3 10" id="KW-0285">Flavoprotein</keyword>
<dbReference type="PANTHER" id="PTHR30040:SF2">
    <property type="entry name" value="FAD:PROTEIN FMN TRANSFERASE"/>
    <property type="match status" value="1"/>
</dbReference>
<accession>A0A9E9LAV6</accession>
<evidence type="ECO:0000256" key="5">
    <source>
        <dbReference type="ARBA" id="ARBA00022723"/>
    </source>
</evidence>
<evidence type="ECO:0000313" key="12">
    <source>
        <dbReference type="EMBL" id="WAV90708.1"/>
    </source>
</evidence>
<evidence type="ECO:0000256" key="11">
    <source>
        <dbReference type="PIRSR" id="PIRSR006268-2"/>
    </source>
</evidence>
<evidence type="ECO:0000256" key="4">
    <source>
        <dbReference type="ARBA" id="ARBA00022679"/>
    </source>
</evidence>
<reference evidence="12" key="1">
    <citation type="journal article" date="2022" name="Front. Microbiol.">
        <title>New perspectives on an old grouping: The genomic and phenotypic variability of Oxalobacter formigenes and the implications for calcium oxalate stone prevention.</title>
        <authorList>
            <person name="Chmiel J.A."/>
            <person name="Carr C."/>
            <person name="Stuivenberg G.A."/>
            <person name="Venema R."/>
            <person name="Chanyi R.M."/>
            <person name="Al K.F."/>
            <person name="Giguere D."/>
            <person name="Say H."/>
            <person name="Akouris P.P."/>
            <person name="Dominguez Romero S.A."/>
            <person name="Kwong A."/>
            <person name="Tai V."/>
            <person name="Koval S.F."/>
            <person name="Razvi H."/>
            <person name="Bjazevic J."/>
            <person name="Burton J.P."/>
        </authorList>
    </citation>
    <scope>NUCLEOTIDE SEQUENCE</scope>
    <source>
        <strain evidence="12">OxK</strain>
    </source>
</reference>
<dbReference type="AlphaFoldDB" id="A0A9E9LAV6"/>
<keyword evidence="4 10" id="KW-0808">Transferase</keyword>
<keyword evidence="6 10" id="KW-0274">FAD</keyword>
<sequence length="310" mass="34726">MNDLLYKVQSRFLFHAHIRIKIPASCDDAVFSELFTVMESVDRKYNSYSPDSYIDRINRNAGHFVTVDDEMASILKEIVFFSDIFKGAYDVTVMPLVRLWGFYRDKVDRIPSERDIGTVRPFVDYRKIEINGNEVRIGKGQEIVTGSFIKAYAVDRVVCRMRELGIDDGIINAGGSTIYALGPAAGDEWDIAVSDPADNRSAYSFSLLNRCLSTSCQSETFVTVDGKRYGHILDPRTGYPSPNRLVCIASDRCMVGDIVSTGLFCETRDSFTEVLGRIPREYALEGFLIDPSGEPVCSSGFCYTHEKNAA</sequence>
<comment type="catalytic activity">
    <reaction evidence="9 10">
        <text>L-threonyl-[protein] + FAD = FMN-L-threonyl-[protein] + AMP + H(+)</text>
        <dbReference type="Rhea" id="RHEA:36847"/>
        <dbReference type="Rhea" id="RHEA-COMP:11060"/>
        <dbReference type="Rhea" id="RHEA-COMP:11061"/>
        <dbReference type="ChEBI" id="CHEBI:15378"/>
        <dbReference type="ChEBI" id="CHEBI:30013"/>
        <dbReference type="ChEBI" id="CHEBI:57692"/>
        <dbReference type="ChEBI" id="CHEBI:74257"/>
        <dbReference type="ChEBI" id="CHEBI:456215"/>
        <dbReference type="EC" id="2.7.1.180"/>
    </reaction>
</comment>
<dbReference type="EMBL" id="CP098251">
    <property type="protein sequence ID" value="WAV90708.1"/>
    <property type="molecule type" value="Genomic_DNA"/>
</dbReference>
<organism evidence="12">
    <name type="scientific">Oxalobacter aliiformigenes</name>
    <dbReference type="NCBI Taxonomy" id="2946593"/>
    <lineage>
        <taxon>Bacteria</taxon>
        <taxon>Pseudomonadati</taxon>
        <taxon>Pseudomonadota</taxon>
        <taxon>Betaproteobacteria</taxon>
        <taxon>Burkholderiales</taxon>
        <taxon>Oxalobacteraceae</taxon>
        <taxon>Oxalobacter</taxon>
    </lineage>
</organism>
<evidence type="ECO:0000256" key="6">
    <source>
        <dbReference type="ARBA" id="ARBA00022827"/>
    </source>
</evidence>
<evidence type="ECO:0000256" key="9">
    <source>
        <dbReference type="ARBA" id="ARBA00048540"/>
    </source>
</evidence>
<dbReference type="Pfam" id="PF02424">
    <property type="entry name" value="ApbE"/>
    <property type="match status" value="1"/>
</dbReference>
<dbReference type="GO" id="GO:0016740">
    <property type="term" value="F:transferase activity"/>
    <property type="evidence" value="ECO:0007669"/>
    <property type="project" value="UniProtKB-UniRule"/>
</dbReference>
<gene>
    <name evidence="12" type="ORF">NB646_07590</name>
</gene>
<comment type="similarity">
    <text evidence="10">Belongs to the ApbE family.</text>
</comment>
<evidence type="ECO:0000256" key="2">
    <source>
        <dbReference type="ARBA" id="ARBA00016337"/>
    </source>
</evidence>
<keyword evidence="5 10" id="KW-0479">Metal-binding</keyword>
<dbReference type="SUPFAM" id="SSF143631">
    <property type="entry name" value="ApbE-like"/>
    <property type="match status" value="1"/>
</dbReference>
<comment type="cofactor">
    <cofactor evidence="11">
        <name>Mg(2+)</name>
        <dbReference type="ChEBI" id="CHEBI:18420"/>
    </cofactor>
    <cofactor evidence="11">
        <name>Mn(2+)</name>
        <dbReference type="ChEBI" id="CHEBI:29035"/>
    </cofactor>
    <text evidence="11">Magnesium. Can also use manganese.</text>
</comment>
<name>A0A9E9LAV6_9BURK</name>
<proteinExistence type="inferred from homology"/>
<dbReference type="Gene3D" id="3.10.520.10">
    <property type="entry name" value="ApbE-like domains"/>
    <property type="match status" value="1"/>
</dbReference>
<feature type="binding site" evidence="11">
    <location>
        <position position="261"/>
    </location>
    <ligand>
        <name>Mg(2+)</name>
        <dbReference type="ChEBI" id="CHEBI:18420"/>
    </ligand>
</feature>
<evidence type="ECO:0000256" key="8">
    <source>
        <dbReference type="ARBA" id="ARBA00031306"/>
    </source>
</evidence>
<keyword evidence="7 10" id="KW-0460">Magnesium</keyword>
<dbReference type="EC" id="2.7.1.180" evidence="1 10"/>
<evidence type="ECO:0000256" key="10">
    <source>
        <dbReference type="PIRNR" id="PIRNR006268"/>
    </source>
</evidence>
<feature type="binding site" evidence="11">
    <location>
        <position position="147"/>
    </location>
    <ligand>
        <name>Mg(2+)</name>
        <dbReference type="ChEBI" id="CHEBI:18420"/>
    </ligand>
</feature>